<gene>
    <name evidence="11" type="ORF">GA0061105_105310</name>
</gene>
<feature type="domain" description="ABC transporter" evidence="10">
    <location>
        <begin position="254"/>
        <end position="497"/>
    </location>
</feature>
<dbReference type="STRING" id="1138170.GA0061105_105310"/>
<dbReference type="PROSITE" id="PS00211">
    <property type="entry name" value="ABC_TRANSPORTER_1"/>
    <property type="match status" value="1"/>
</dbReference>
<protein>
    <submittedName>
        <fullName evidence="11">Ribose transport system ATP-binding protein</fullName>
    </submittedName>
</protein>
<evidence type="ECO:0000313" key="11">
    <source>
        <dbReference type="EMBL" id="SCB58839.1"/>
    </source>
</evidence>
<dbReference type="Pfam" id="PF00005">
    <property type="entry name" value="ABC_tran"/>
    <property type="match status" value="2"/>
</dbReference>
<dbReference type="AlphaFoldDB" id="A0A1C3Y309"/>
<keyword evidence="4" id="KW-0762">Sugar transport</keyword>
<evidence type="ECO:0000256" key="2">
    <source>
        <dbReference type="ARBA" id="ARBA00022448"/>
    </source>
</evidence>
<evidence type="ECO:0000256" key="8">
    <source>
        <dbReference type="ARBA" id="ARBA00022967"/>
    </source>
</evidence>
<dbReference type="CDD" id="cd03215">
    <property type="entry name" value="ABC_Carb_Monos_II"/>
    <property type="match status" value="1"/>
</dbReference>
<evidence type="ECO:0000256" key="7">
    <source>
        <dbReference type="ARBA" id="ARBA00022840"/>
    </source>
</evidence>
<dbReference type="CDD" id="cd03216">
    <property type="entry name" value="ABC_Carb_Monos_I"/>
    <property type="match status" value="1"/>
</dbReference>
<evidence type="ECO:0000256" key="4">
    <source>
        <dbReference type="ARBA" id="ARBA00022597"/>
    </source>
</evidence>
<keyword evidence="8" id="KW-1278">Translocase</keyword>
<evidence type="ECO:0000256" key="5">
    <source>
        <dbReference type="ARBA" id="ARBA00022737"/>
    </source>
</evidence>
<evidence type="ECO:0000259" key="10">
    <source>
        <dbReference type="PROSITE" id="PS50893"/>
    </source>
</evidence>
<organism evidence="11 12">
    <name type="scientific">Rhizobium aethiopicum</name>
    <dbReference type="NCBI Taxonomy" id="1138170"/>
    <lineage>
        <taxon>Bacteria</taxon>
        <taxon>Pseudomonadati</taxon>
        <taxon>Pseudomonadota</taxon>
        <taxon>Alphaproteobacteria</taxon>
        <taxon>Hyphomicrobiales</taxon>
        <taxon>Rhizobiaceae</taxon>
        <taxon>Rhizobium/Agrobacterium group</taxon>
        <taxon>Rhizobium</taxon>
    </lineage>
</organism>
<keyword evidence="9" id="KW-0472">Membrane</keyword>
<dbReference type="InterPro" id="IPR050107">
    <property type="entry name" value="ABC_carbohydrate_import_ATPase"/>
</dbReference>
<dbReference type="InterPro" id="IPR003593">
    <property type="entry name" value="AAA+_ATPase"/>
</dbReference>
<dbReference type="PANTHER" id="PTHR43790:SF3">
    <property type="entry name" value="D-ALLOSE IMPORT ATP-BINDING PROTEIN ALSA-RELATED"/>
    <property type="match status" value="1"/>
</dbReference>
<keyword evidence="2" id="KW-0813">Transport</keyword>
<dbReference type="SUPFAM" id="SSF52540">
    <property type="entry name" value="P-loop containing nucleoside triphosphate hydrolases"/>
    <property type="match status" value="2"/>
</dbReference>
<dbReference type="InterPro" id="IPR027417">
    <property type="entry name" value="P-loop_NTPase"/>
</dbReference>
<proteinExistence type="inferred from homology"/>
<evidence type="ECO:0000313" key="12">
    <source>
        <dbReference type="Proteomes" id="UP000198723"/>
    </source>
</evidence>
<reference evidence="11 12" key="1">
    <citation type="submission" date="2016-08" db="EMBL/GenBank/DDBJ databases">
        <authorList>
            <person name="Seilhamer J.J."/>
        </authorList>
    </citation>
    <scope>NUCLEOTIDE SEQUENCE [LARGE SCALE GENOMIC DNA]</scope>
    <source>
        <strain evidence="11 12">HBR26</strain>
    </source>
</reference>
<evidence type="ECO:0000256" key="6">
    <source>
        <dbReference type="ARBA" id="ARBA00022741"/>
    </source>
</evidence>
<comment type="similarity">
    <text evidence="1">Belongs to the ABC transporter superfamily.</text>
</comment>
<dbReference type="RefSeq" id="WP_092750688.1">
    <property type="nucleotide sequence ID" value="NZ_FMAJ01000005.1"/>
</dbReference>
<name>A0A1C3Y309_9HYPH</name>
<keyword evidence="7 11" id="KW-0067">ATP-binding</keyword>
<dbReference type="PROSITE" id="PS50893">
    <property type="entry name" value="ABC_TRANSPORTER_2"/>
    <property type="match status" value="2"/>
</dbReference>
<dbReference type="Proteomes" id="UP000198723">
    <property type="component" value="Unassembled WGS sequence"/>
</dbReference>
<feature type="domain" description="ABC transporter" evidence="10">
    <location>
        <begin position="6"/>
        <end position="241"/>
    </location>
</feature>
<sequence>MTTDFLAVRGIRKSFGPVEVLHGVDLDLAAGTITALLGENGAGKSTFVRILAGDHRPDDGTISVDGKVASFHGVGDARDAGIRLITQEIADAPTLTVAENIVLGAWPTRAGLLDRGAMQRMAKEALDLLGADLPLTAKVANLRLGERQIIEIARATIGTSKCIIFDEATAALSDAEARKLFQLIRRLAERGTAVLYITHRLDEVFTLADRVCVLRDGRVSLDRPTDEVTQEQVIEAMVGRAVAHARHSLGPSSSSAKPVLRAERLGSDAFADISFALGPGEILGMYGKVGSGVQELAASLVGARTFDRGELLIDGRPAHFRHPAEAIAASIGHLPADRASEGLLRTMTLAENLSAPSWPRLSRSGMLSGERLRAAYSRWHRKLRVKADTAGNQIITELSGGNQQKVLLGRWLEAGSRILVLTEPTRGVDVGARQEIYRILAELAADGHAIIIATSDYEDINAVASRALVLVRGRLIAEIPHDRISTETLTEAAGGGVHA</sequence>
<evidence type="ECO:0000256" key="1">
    <source>
        <dbReference type="ARBA" id="ARBA00005417"/>
    </source>
</evidence>
<dbReference type="SMART" id="SM00382">
    <property type="entry name" value="AAA"/>
    <property type="match status" value="2"/>
</dbReference>
<keyword evidence="6" id="KW-0547">Nucleotide-binding</keyword>
<keyword evidence="5" id="KW-0677">Repeat</keyword>
<keyword evidence="3" id="KW-1003">Cell membrane</keyword>
<dbReference type="EMBL" id="FMAJ01000005">
    <property type="protein sequence ID" value="SCB58839.1"/>
    <property type="molecule type" value="Genomic_DNA"/>
</dbReference>
<evidence type="ECO:0000256" key="9">
    <source>
        <dbReference type="ARBA" id="ARBA00023136"/>
    </source>
</evidence>
<dbReference type="InterPro" id="IPR003439">
    <property type="entry name" value="ABC_transporter-like_ATP-bd"/>
</dbReference>
<accession>A0A1C3Y309</accession>
<dbReference type="PANTHER" id="PTHR43790">
    <property type="entry name" value="CARBOHYDRATE TRANSPORT ATP-BINDING PROTEIN MG119-RELATED"/>
    <property type="match status" value="1"/>
</dbReference>
<dbReference type="InterPro" id="IPR017871">
    <property type="entry name" value="ABC_transporter-like_CS"/>
</dbReference>
<dbReference type="Gene3D" id="3.40.50.300">
    <property type="entry name" value="P-loop containing nucleotide triphosphate hydrolases"/>
    <property type="match status" value="2"/>
</dbReference>
<dbReference type="GO" id="GO:0005524">
    <property type="term" value="F:ATP binding"/>
    <property type="evidence" value="ECO:0007669"/>
    <property type="project" value="UniProtKB-KW"/>
</dbReference>
<dbReference type="GO" id="GO:0016887">
    <property type="term" value="F:ATP hydrolysis activity"/>
    <property type="evidence" value="ECO:0007669"/>
    <property type="project" value="InterPro"/>
</dbReference>
<evidence type="ECO:0000256" key="3">
    <source>
        <dbReference type="ARBA" id="ARBA00022475"/>
    </source>
</evidence>